<evidence type="ECO:0000313" key="3">
    <source>
        <dbReference type="EMBL" id="KAG0580297.1"/>
    </source>
</evidence>
<keyword evidence="2" id="KW-1133">Transmembrane helix</keyword>
<name>A0A8T0IBI0_CERPU</name>
<feature type="compositionally biased region" description="Polar residues" evidence="1">
    <location>
        <begin position="316"/>
        <end position="336"/>
    </location>
</feature>
<feature type="compositionally biased region" description="Low complexity" evidence="1">
    <location>
        <begin position="274"/>
        <end position="287"/>
    </location>
</feature>
<feature type="transmembrane region" description="Helical" evidence="2">
    <location>
        <begin position="40"/>
        <end position="62"/>
    </location>
</feature>
<feature type="region of interest" description="Disordered" evidence="1">
    <location>
        <begin position="237"/>
        <end position="336"/>
    </location>
</feature>
<sequence>MTIFSDVMDLLLWSSMATPHSRHLQHGRALLDMEPDMKTFTITMPSVGVFIFGTAVCCFCCFKYGLQRWFERTLVKTRTKGRTGITYAASLQYKKEQLEHALRKVTKLRKAEPTRSDLKYESVALKEGIRMLNEHLRNSERYTDYCERQKRPSTDNLINKRISMEAHGNSFVNPIFSTQQAIDSGYMIDPVKKSAGEVGSPTSSDEECHNPKHKELELYLMSTGGAILPSMLKFPGSAAASPRAGFPGMSAPGSRMTSPLGRPEIDSEGRSLNVSPVQQGVPQVKPQNEQAFANRLQSTAQPDTQSVQSPPGMPRNWQQTNPVINQSSGSNTRLQV</sequence>
<evidence type="ECO:0000256" key="1">
    <source>
        <dbReference type="SAM" id="MobiDB-lite"/>
    </source>
</evidence>
<reference evidence="3" key="1">
    <citation type="submission" date="2020-06" db="EMBL/GenBank/DDBJ databases">
        <title>WGS assembly of Ceratodon purpureus strain R40.</title>
        <authorList>
            <person name="Carey S.B."/>
            <person name="Jenkins J."/>
            <person name="Shu S."/>
            <person name="Lovell J.T."/>
            <person name="Sreedasyam A."/>
            <person name="Maumus F."/>
            <person name="Tiley G.P."/>
            <person name="Fernandez-Pozo N."/>
            <person name="Barry K."/>
            <person name="Chen C."/>
            <person name="Wang M."/>
            <person name="Lipzen A."/>
            <person name="Daum C."/>
            <person name="Saski C.A."/>
            <person name="Payton A.C."/>
            <person name="Mcbreen J.C."/>
            <person name="Conrad R.E."/>
            <person name="Kollar L.M."/>
            <person name="Olsson S."/>
            <person name="Huttunen S."/>
            <person name="Landis J.B."/>
            <person name="Wickett N.J."/>
            <person name="Johnson M.G."/>
            <person name="Rensing S.A."/>
            <person name="Grimwood J."/>
            <person name="Schmutz J."/>
            <person name="Mcdaniel S.F."/>
        </authorList>
    </citation>
    <scope>NUCLEOTIDE SEQUENCE</scope>
    <source>
        <strain evidence="3">R40</strain>
    </source>
</reference>
<feature type="compositionally biased region" description="Polar residues" evidence="1">
    <location>
        <begin position="288"/>
        <end position="309"/>
    </location>
</feature>
<proteinExistence type="predicted"/>
<keyword evidence="4" id="KW-1185">Reference proteome</keyword>
<keyword evidence="2" id="KW-0472">Membrane</keyword>
<dbReference type="EMBL" id="CM026424">
    <property type="protein sequence ID" value="KAG0580297.1"/>
    <property type="molecule type" value="Genomic_DNA"/>
</dbReference>
<evidence type="ECO:0000256" key="2">
    <source>
        <dbReference type="SAM" id="Phobius"/>
    </source>
</evidence>
<protein>
    <submittedName>
        <fullName evidence="3">Uncharacterized protein</fullName>
    </submittedName>
</protein>
<dbReference type="Proteomes" id="UP000822688">
    <property type="component" value="Chromosome 4"/>
</dbReference>
<keyword evidence="2" id="KW-0812">Transmembrane</keyword>
<gene>
    <name evidence="3" type="ORF">KC19_4G163500</name>
</gene>
<accession>A0A8T0IBI0</accession>
<dbReference type="AlphaFoldDB" id="A0A8T0IBI0"/>
<evidence type="ECO:0000313" key="4">
    <source>
        <dbReference type="Proteomes" id="UP000822688"/>
    </source>
</evidence>
<comment type="caution">
    <text evidence="3">The sequence shown here is derived from an EMBL/GenBank/DDBJ whole genome shotgun (WGS) entry which is preliminary data.</text>
</comment>
<organism evidence="3 4">
    <name type="scientific">Ceratodon purpureus</name>
    <name type="common">Fire moss</name>
    <name type="synonym">Dicranum purpureum</name>
    <dbReference type="NCBI Taxonomy" id="3225"/>
    <lineage>
        <taxon>Eukaryota</taxon>
        <taxon>Viridiplantae</taxon>
        <taxon>Streptophyta</taxon>
        <taxon>Embryophyta</taxon>
        <taxon>Bryophyta</taxon>
        <taxon>Bryophytina</taxon>
        <taxon>Bryopsida</taxon>
        <taxon>Dicranidae</taxon>
        <taxon>Pseudoditrichales</taxon>
        <taxon>Ditrichaceae</taxon>
        <taxon>Ceratodon</taxon>
    </lineage>
</organism>